<dbReference type="OrthoDB" id="9808272at2"/>
<keyword evidence="11" id="KW-1185">Reference proteome</keyword>
<organism evidence="10 11">
    <name type="scientific">Thermodesulfitimonas autotrophica</name>
    <dbReference type="NCBI Taxonomy" id="1894989"/>
    <lineage>
        <taxon>Bacteria</taxon>
        <taxon>Bacillati</taxon>
        <taxon>Bacillota</taxon>
        <taxon>Clostridia</taxon>
        <taxon>Thermoanaerobacterales</taxon>
        <taxon>Thermoanaerobacteraceae</taxon>
        <taxon>Thermodesulfitimonas</taxon>
    </lineage>
</organism>
<dbReference type="FunFam" id="3.40.50.300:FF:000398">
    <property type="entry name" value="Type IV pilus assembly ATPase PilB"/>
    <property type="match status" value="1"/>
</dbReference>
<evidence type="ECO:0000259" key="9">
    <source>
        <dbReference type="PROSITE" id="PS00662"/>
    </source>
</evidence>
<keyword evidence="6" id="KW-1278">Translocase</keyword>
<proteinExistence type="inferred from homology"/>
<comment type="catalytic activity">
    <reaction evidence="8">
        <text>ATP + H2O + cellular proteinSide 1 = ADP + phosphate + cellular proteinSide 2.</text>
        <dbReference type="EC" id="7.4.2.8"/>
    </reaction>
</comment>
<evidence type="ECO:0000256" key="5">
    <source>
        <dbReference type="ARBA" id="ARBA00022927"/>
    </source>
</evidence>
<dbReference type="PROSITE" id="PS00662">
    <property type="entry name" value="T2SP_E"/>
    <property type="match status" value="1"/>
</dbReference>
<dbReference type="Pfam" id="PF05157">
    <property type="entry name" value="MshEN"/>
    <property type="match status" value="1"/>
</dbReference>
<dbReference type="FunFam" id="3.30.450.90:FF:000001">
    <property type="entry name" value="Type II secretion system ATPase GspE"/>
    <property type="match status" value="1"/>
</dbReference>
<accession>A0A3N5BNG8</accession>
<dbReference type="GO" id="GO:0015628">
    <property type="term" value="P:protein secretion by the type II secretion system"/>
    <property type="evidence" value="ECO:0007669"/>
    <property type="project" value="InterPro"/>
</dbReference>
<reference evidence="10 11" key="1">
    <citation type="submission" date="2018-11" db="EMBL/GenBank/DDBJ databases">
        <title>Genomic Encyclopedia of Type Strains, Phase IV (KMG-IV): sequencing the most valuable type-strain genomes for metagenomic binning, comparative biology and taxonomic classification.</title>
        <authorList>
            <person name="Goeker M."/>
        </authorList>
    </citation>
    <scope>NUCLEOTIDE SEQUENCE [LARGE SCALE GENOMIC DNA]</scope>
    <source>
        <strain evidence="10 11">DSM 102936</strain>
    </source>
</reference>
<dbReference type="Pfam" id="PF00437">
    <property type="entry name" value="T2SSE"/>
    <property type="match status" value="1"/>
</dbReference>
<protein>
    <recommendedName>
        <fullName evidence="7">protein-secreting ATPase</fullName>
        <ecNumber evidence="7">7.4.2.8</ecNumber>
    </recommendedName>
</protein>
<evidence type="ECO:0000256" key="7">
    <source>
        <dbReference type="ARBA" id="ARBA00024382"/>
    </source>
</evidence>
<comment type="similarity">
    <text evidence="1">Belongs to the GSP E family.</text>
</comment>
<dbReference type="GO" id="GO:0008564">
    <property type="term" value="F:protein-exporting ATPase activity"/>
    <property type="evidence" value="ECO:0007669"/>
    <property type="project" value="UniProtKB-EC"/>
</dbReference>
<keyword evidence="4" id="KW-0067">ATP-binding</keyword>
<dbReference type="InterPro" id="IPR003593">
    <property type="entry name" value="AAA+_ATPase"/>
</dbReference>
<dbReference type="InterPro" id="IPR001482">
    <property type="entry name" value="T2SS/T4SS_dom"/>
</dbReference>
<evidence type="ECO:0000313" key="10">
    <source>
        <dbReference type="EMBL" id="RPF49212.1"/>
    </source>
</evidence>
<dbReference type="InterPro" id="IPR013369">
    <property type="entry name" value="T2SS_GspE"/>
</dbReference>
<evidence type="ECO:0000256" key="8">
    <source>
        <dbReference type="ARBA" id="ARBA00034006"/>
    </source>
</evidence>
<dbReference type="InterPro" id="IPR007831">
    <property type="entry name" value="T2SS_GspE_N"/>
</dbReference>
<dbReference type="EC" id="7.4.2.8" evidence="7"/>
<evidence type="ECO:0000256" key="2">
    <source>
        <dbReference type="ARBA" id="ARBA00022448"/>
    </source>
</evidence>
<gene>
    <name evidence="10" type="ORF">EDD75_0016</name>
</gene>
<keyword evidence="3" id="KW-0547">Nucleotide-binding</keyword>
<dbReference type="PANTHER" id="PTHR30258:SF1">
    <property type="entry name" value="PROTEIN TRANSPORT PROTEIN HOFB HOMOLOG"/>
    <property type="match status" value="1"/>
</dbReference>
<dbReference type="CDD" id="cd01129">
    <property type="entry name" value="PulE-GspE-like"/>
    <property type="match status" value="1"/>
</dbReference>
<dbReference type="GO" id="GO:0005886">
    <property type="term" value="C:plasma membrane"/>
    <property type="evidence" value="ECO:0007669"/>
    <property type="project" value="TreeGrafter"/>
</dbReference>
<dbReference type="Proteomes" id="UP000282654">
    <property type="component" value="Unassembled WGS sequence"/>
</dbReference>
<dbReference type="Gene3D" id="3.30.300.160">
    <property type="entry name" value="Type II secretion system, protein E, N-terminal domain"/>
    <property type="match status" value="1"/>
</dbReference>
<dbReference type="InterPro" id="IPR037257">
    <property type="entry name" value="T2SS_E_N_sf"/>
</dbReference>
<sequence>MAKALGQQRRLGDFLLENKLITPAQLQEALKVQQQTKERLGKVLVKLGYVSEQDILDVLEFQLGTPQVDLNTVPLNPLVVESVPEHLVRQHKVIPIKKEGNKLVVAMVDPLNVVAIDDLRLATGLEIEPVLAKEKDIDAAIQRYFGLPGLEKALEELDAPEVVQMEAVNLDQPEREAVDEAPIVRLANSIIIQAINEQASDIHIEPQKEDVRVRYRIDGMLQDAMTLPRKFRFPLVSRIKIMADLDIAERRVPQDGRILIRYREREVDLRVSTMPTVFGEKVVIRLLDKGKMLLRIDQLGFLEDNLQRFKDIIRRSFGMILITGPTGSGKTTTLYAVLSEISAPELNVITVEDPVEYLLPGVSQVQVNPKAGLTFARGLRAILRQDPDIVMVGEIRDGETAEIAIRAAMTGHLVLSTLHTNDAAGAVTRLLDMGIEPFLVASTVLGVTAQRLVRVVCPRCKEPYELEPGARPRFFMGLDYDAPVTLYRGRGCRYCNNTGYRGRTTICEVLTVTPAVRDLIVKRAPAAEIREQAIAEGMRTLREDGIAKALKGVTTIEEVMRVAYAEEN</sequence>
<dbReference type="InterPro" id="IPR027417">
    <property type="entry name" value="P-loop_NTPase"/>
</dbReference>
<evidence type="ECO:0000256" key="6">
    <source>
        <dbReference type="ARBA" id="ARBA00022967"/>
    </source>
</evidence>
<dbReference type="GO" id="GO:0005524">
    <property type="term" value="F:ATP binding"/>
    <property type="evidence" value="ECO:0007669"/>
    <property type="project" value="UniProtKB-KW"/>
</dbReference>
<evidence type="ECO:0000256" key="1">
    <source>
        <dbReference type="ARBA" id="ARBA00006611"/>
    </source>
</evidence>
<dbReference type="GO" id="GO:0015627">
    <property type="term" value="C:type II protein secretion system complex"/>
    <property type="evidence" value="ECO:0007669"/>
    <property type="project" value="InterPro"/>
</dbReference>
<comment type="caution">
    <text evidence="10">The sequence shown here is derived from an EMBL/GenBank/DDBJ whole genome shotgun (WGS) entry which is preliminary data.</text>
</comment>
<dbReference type="SUPFAM" id="SSF52540">
    <property type="entry name" value="P-loop containing nucleoside triphosphate hydrolases"/>
    <property type="match status" value="1"/>
</dbReference>
<dbReference type="RefSeq" id="WP_123926245.1">
    <property type="nucleotide sequence ID" value="NZ_RKRE01000001.1"/>
</dbReference>
<dbReference type="PANTHER" id="PTHR30258">
    <property type="entry name" value="TYPE II SECRETION SYSTEM PROTEIN GSPE-RELATED"/>
    <property type="match status" value="1"/>
</dbReference>
<dbReference type="FunFam" id="3.30.300.160:FF:000002">
    <property type="entry name" value="Type II secretion system protein E"/>
    <property type="match status" value="1"/>
</dbReference>
<feature type="domain" description="Bacterial type II secretion system protein E" evidence="9">
    <location>
        <begin position="383"/>
        <end position="397"/>
    </location>
</feature>
<keyword evidence="5" id="KW-0653">Protein transport</keyword>
<dbReference type="SMART" id="SM00382">
    <property type="entry name" value="AAA"/>
    <property type="match status" value="1"/>
</dbReference>
<dbReference type="EMBL" id="RKRE01000001">
    <property type="protein sequence ID" value="RPF49212.1"/>
    <property type="molecule type" value="Genomic_DNA"/>
</dbReference>
<evidence type="ECO:0000313" key="11">
    <source>
        <dbReference type="Proteomes" id="UP000282654"/>
    </source>
</evidence>
<dbReference type="AlphaFoldDB" id="A0A3N5BNG8"/>
<dbReference type="SUPFAM" id="SSF160246">
    <property type="entry name" value="EspE N-terminal domain-like"/>
    <property type="match status" value="1"/>
</dbReference>
<dbReference type="GO" id="GO:0016887">
    <property type="term" value="F:ATP hydrolysis activity"/>
    <property type="evidence" value="ECO:0007669"/>
    <property type="project" value="TreeGrafter"/>
</dbReference>
<keyword evidence="2" id="KW-0813">Transport</keyword>
<name>A0A3N5BNG8_9THEO</name>
<dbReference type="Gene3D" id="3.40.50.300">
    <property type="entry name" value="P-loop containing nucleotide triphosphate hydrolases"/>
    <property type="match status" value="1"/>
</dbReference>
<evidence type="ECO:0000256" key="4">
    <source>
        <dbReference type="ARBA" id="ARBA00022840"/>
    </source>
</evidence>
<dbReference type="Gene3D" id="3.30.450.90">
    <property type="match status" value="1"/>
</dbReference>
<evidence type="ECO:0000256" key="3">
    <source>
        <dbReference type="ARBA" id="ARBA00022741"/>
    </source>
</evidence>
<dbReference type="Gene3D" id="1.10.40.70">
    <property type="match status" value="1"/>
</dbReference>
<dbReference type="NCBIfam" id="TIGR02533">
    <property type="entry name" value="type_II_gspE"/>
    <property type="match status" value="1"/>
</dbReference>